<comment type="similarity">
    <text evidence="2">Belongs to the organo anion transporter (TC 2.A.60) family.</text>
</comment>
<feature type="region of interest" description="Disordered" evidence="8">
    <location>
        <begin position="261"/>
        <end position="310"/>
    </location>
</feature>
<dbReference type="GO" id="GO:0005886">
    <property type="term" value="C:plasma membrane"/>
    <property type="evidence" value="ECO:0007669"/>
    <property type="project" value="UniProtKB-SubCell"/>
</dbReference>
<gene>
    <name evidence="11" type="ORF">LAMO00422_LOCUS23992</name>
</gene>
<feature type="region of interest" description="Disordered" evidence="8">
    <location>
        <begin position="740"/>
        <end position="781"/>
    </location>
</feature>
<feature type="transmembrane region" description="Helical" evidence="9">
    <location>
        <begin position="175"/>
        <end position="199"/>
    </location>
</feature>
<feature type="compositionally biased region" description="Basic and acidic residues" evidence="8">
    <location>
        <begin position="772"/>
        <end position="781"/>
    </location>
</feature>
<dbReference type="GO" id="GO:0055085">
    <property type="term" value="P:transmembrane transport"/>
    <property type="evidence" value="ECO:0007669"/>
    <property type="project" value="InterPro"/>
</dbReference>
<reference evidence="11" key="1">
    <citation type="submission" date="2021-01" db="EMBL/GenBank/DDBJ databases">
        <authorList>
            <person name="Corre E."/>
            <person name="Pelletier E."/>
            <person name="Niang G."/>
            <person name="Scheremetjew M."/>
            <person name="Finn R."/>
            <person name="Kale V."/>
            <person name="Holt S."/>
            <person name="Cochrane G."/>
            <person name="Meng A."/>
            <person name="Brown T."/>
            <person name="Cohen L."/>
        </authorList>
    </citation>
    <scope>NUCLEOTIDE SEQUENCE</scope>
    <source>
        <strain evidence="11">CCMP2058</strain>
    </source>
</reference>
<dbReference type="Pfam" id="PF03137">
    <property type="entry name" value="OATP"/>
    <property type="match status" value="2"/>
</dbReference>
<dbReference type="PANTHER" id="PTHR11388">
    <property type="entry name" value="ORGANIC ANION TRANSPORTER"/>
    <property type="match status" value="1"/>
</dbReference>
<evidence type="ECO:0000256" key="6">
    <source>
        <dbReference type="ARBA" id="ARBA00023136"/>
    </source>
</evidence>
<dbReference type="InterPro" id="IPR036259">
    <property type="entry name" value="MFS_trans_sf"/>
</dbReference>
<feature type="transmembrane region" description="Helical" evidence="9">
    <location>
        <begin position="388"/>
        <end position="412"/>
    </location>
</feature>
<feature type="transmembrane region" description="Helical" evidence="9">
    <location>
        <begin position="418"/>
        <end position="448"/>
    </location>
</feature>
<keyword evidence="4 9" id="KW-0812">Transmembrane</keyword>
<sequence>MEEEEGRFCTPKYFLILLCGYAFTQSFTVGGLFPAVISTLERRYNLSSLESGMLSACYDFSVLLVVIAYGYVGTHGHRPRLLSIGLCFLAAGAFIFALPQVVGAEYDFTDSSDTDICADGMNPPVSCGERDNSIYGVLILGIVLIAFGSAPLYTLGPAHLDYITNPSILPKYLGYFYLFAALGPAMGYIVASLTLGAWVDPGSKPSNVEPGDSNWVGAWWIGWFLAASLGLGIAIPFFLFRRGRPALLIQEEVIELEEKVEKKDNENKKEEKKISTSDLGSEMKPSEKTPGVTPGGSPTTRERKKRQNMVVPEDSVMLDSELQAVGAISQLDSSAHSKSTLPKKTEIKRRVVKRHTRVSMTRKSIEQIPAEGEMKDFRHIFFPLLKNVTYLLTTAGVTTEAFAVSGFSTFLAKAVESIFVLSSSTAALAVGLVIIPGAAGGIYFGGWISNRLRLTPRQNALICWVVALSAIPLLFGFFLGCEQYPLAGMSVRYNPNNNNNNVINEGVNFDATCNSGCGCGRYPYSPVCSNGINYFSACYAGCKTRDSATSFSNCSCVPSNPSTATLAMIESSTATLGKCDSNCDGVLVGFLLLLLLIMFSTFMNNVPATVVSLKCLPEIQRSIGISLQQVIVRALGSVPGPLIFGLALDAACGLWEEKCGERGSCWEYRNVTIRRNLVLLALFPKIASFTFFFLAWWFFPKTVESDVRPGSVIRPKAQSQWNTHVVERKLTITSKVDMNFHGQVSPRPRKNTNSRLSKDKDPRQSAPPSSRAGDRDRPVNV</sequence>
<feature type="transmembrane region" description="Helical" evidence="9">
    <location>
        <begin position="134"/>
        <end position="155"/>
    </location>
</feature>
<feature type="transmembrane region" description="Helical" evidence="9">
    <location>
        <begin position="53"/>
        <end position="72"/>
    </location>
</feature>
<keyword evidence="7" id="KW-1015">Disulfide bond</keyword>
<dbReference type="PANTHER" id="PTHR11388:SF100">
    <property type="entry name" value="SOLUTE CARRIER ORGANIC ANION TRANSPORTER FAMILY MEMBER 4A1"/>
    <property type="match status" value="1"/>
</dbReference>
<feature type="transmembrane region" description="Helical" evidence="9">
    <location>
        <begin position="460"/>
        <end position="480"/>
    </location>
</feature>
<proteinExistence type="inferred from homology"/>
<protein>
    <recommendedName>
        <fullName evidence="10">Kazal-like domain-containing protein</fullName>
    </recommendedName>
</protein>
<evidence type="ECO:0000259" key="10">
    <source>
        <dbReference type="PROSITE" id="PS51465"/>
    </source>
</evidence>
<evidence type="ECO:0000256" key="5">
    <source>
        <dbReference type="ARBA" id="ARBA00022989"/>
    </source>
</evidence>
<dbReference type="PROSITE" id="PS51465">
    <property type="entry name" value="KAZAL_2"/>
    <property type="match status" value="1"/>
</dbReference>
<evidence type="ECO:0000313" key="11">
    <source>
        <dbReference type="EMBL" id="CAD8465025.1"/>
    </source>
</evidence>
<dbReference type="NCBIfam" id="TIGR00805">
    <property type="entry name" value="oat"/>
    <property type="match status" value="1"/>
</dbReference>
<evidence type="ECO:0000256" key="1">
    <source>
        <dbReference type="ARBA" id="ARBA00004651"/>
    </source>
</evidence>
<dbReference type="AlphaFoldDB" id="A0A7S0HA40"/>
<keyword evidence="5 9" id="KW-1133">Transmembrane helix</keyword>
<feature type="transmembrane region" description="Helical" evidence="9">
    <location>
        <begin position="219"/>
        <end position="240"/>
    </location>
</feature>
<dbReference type="InterPro" id="IPR002350">
    <property type="entry name" value="Kazal_dom"/>
</dbReference>
<feature type="transmembrane region" description="Helical" evidence="9">
    <location>
        <begin position="12"/>
        <end position="33"/>
    </location>
</feature>
<accession>A0A7S0HA40</accession>
<keyword evidence="6 9" id="KW-0472">Membrane</keyword>
<evidence type="ECO:0000256" key="7">
    <source>
        <dbReference type="ARBA" id="ARBA00023157"/>
    </source>
</evidence>
<evidence type="ECO:0000256" key="3">
    <source>
        <dbReference type="ARBA" id="ARBA00022475"/>
    </source>
</evidence>
<dbReference type="SUPFAM" id="SSF103473">
    <property type="entry name" value="MFS general substrate transporter"/>
    <property type="match status" value="1"/>
</dbReference>
<feature type="compositionally biased region" description="Basic and acidic residues" evidence="8">
    <location>
        <begin position="261"/>
        <end position="275"/>
    </location>
</feature>
<dbReference type="EMBL" id="HBEM01035052">
    <property type="protein sequence ID" value="CAD8465025.1"/>
    <property type="molecule type" value="Transcribed_RNA"/>
</dbReference>
<feature type="compositionally biased region" description="Low complexity" evidence="8">
    <location>
        <begin position="289"/>
        <end position="299"/>
    </location>
</feature>
<keyword evidence="3" id="KW-1003">Cell membrane</keyword>
<name>A0A7S0HA40_9EUKA</name>
<feature type="transmembrane region" description="Helical" evidence="9">
    <location>
        <begin position="677"/>
        <end position="699"/>
    </location>
</feature>
<comment type="subcellular location">
    <subcellularLocation>
        <location evidence="1">Cell membrane</location>
        <topology evidence="1">Multi-pass membrane protein</topology>
    </subcellularLocation>
</comment>
<evidence type="ECO:0000256" key="8">
    <source>
        <dbReference type="SAM" id="MobiDB-lite"/>
    </source>
</evidence>
<dbReference type="InterPro" id="IPR004156">
    <property type="entry name" value="OATP"/>
</dbReference>
<evidence type="ECO:0000256" key="4">
    <source>
        <dbReference type="ARBA" id="ARBA00022692"/>
    </source>
</evidence>
<dbReference type="Gene3D" id="1.20.1250.20">
    <property type="entry name" value="MFS general substrate transporter like domains"/>
    <property type="match status" value="1"/>
</dbReference>
<feature type="transmembrane region" description="Helical" evidence="9">
    <location>
        <begin position="585"/>
        <end position="604"/>
    </location>
</feature>
<evidence type="ECO:0000256" key="2">
    <source>
        <dbReference type="ARBA" id="ARBA00009657"/>
    </source>
</evidence>
<feature type="transmembrane region" description="Helical" evidence="9">
    <location>
        <begin position="81"/>
        <end position="102"/>
    </location>
</feature>
<feature type="domain" description="Kazal-like" evidence="10">
    <location>
        <begin position="507"/>
        <end position="558"/>
    </location>
</feature>
<evidence type="ECO:0000256" key="9">
    <source>
        <dbReference type="SAM" id="Phobius"/>
    </source>
</evidence>
<organism evidence="11">
    <name type="scientific">Amorphochlora amoebiformis</name>
    <dbReference type="NCBI Taxonomy" id="1561963"/>
    <lineage>
        <taxon>Eukaryota</taxon>
        <taxon>Sar</taxon>
        <taxon>Rhizaria</taxon>
        <taxon>Cercozoa</taxon>
        <taxon>Chlorarachniophyceae</taxon>
        <taxon>Amorphochlora</taxon>
    </lineage>
</organism>